<feature type="transmembrane region" description="Helical" evidence="1">
    <location>
        <begin position="64"/>
        <end position="83"/>
    </location>
</feature>
<dbReference type="RefSeq" id="WP_103246736.1">
    <property type="nucleotide sequence ID" value="NZ_PPED02000004.1"/>
</dbReference>
<keyword evidence="1" id="KW-1133">Transmembrane helix</keyword>
<sequence>MKKLFVHFIPVVISFIWLITECQTFNPITLKGPDFLKFYMILVLGFYLSVFIVKLLGEKFTQTTFYFLMGIGALGIIKLIWGIMLGKPVGFLTMILIAELIIAFLLMGWTSNDQRKQ</sequence>
<dbReference type="EMBL" id="PPED02000004">
    <property type="protein sequence ID" value="PWN68614.1"/>
    <property type="molecule type" value="Genomic_DNA"/>
</dbReference>
<comment type="caution">
    <text evidence="2">The sequence shown here is derived from an EMBL/GenBank/DDBJ whole genome shotgun (WGS) entry which is preliminary data.</text>
</comment>
<keyword evidence="3" id="KW-1185">Reference proteome</keyword>
<dbReference type="AlphaFoldDB" id="A0A316X4Z6"/>
<organism evidence="2 3">
    <name type="scientific">Chryseobacterium phosphatilyticum</name>
    <dbReference type="NCBI Taxonomy" id="475075"/>
    <lineage>
        <taxon>Bacteria</taxon>
        <taxon>Pseudomonadati</taxon>
        <taxon>Bacteroidota</taxon>
        <taxon>Flavobacteriia</taxon>
        <taxon>Flavobacteriales</taxon>
        <taxon>Weeksellaceae</taxon>
        <taxon>Chryseobacterium group</taxon>
        <taxon>Chryseobacterium</taxon>
    </lineage>
</organism>
<proteinExistence type="predicted"/>
<dbReference type="Proteomes" id="UP000236594">
    <property type="component" value="Unassembled WGS sequence"/>
</dbReference>
<reference evidence="2 3" key="1">
    <citation type="submission" date="2018-04" db="EMBL/GenBank/DDBJ databases">
        <title>Draft Genome Sequence of Phosphate-Solubilizing Chryseobacterium sp. ISE14 that is a Biocontrol and Plant Growth-Promoting Rhizobacterium Isolated from Cucumber.</title>
        <authorList>
            <person name="Jeong J.-J."/>
            <person name="Sang M.K."/>
            <person name="Choi I.-G."/>
            <person name="Kim K.D."/>
        </authorList>
    </citation>
    <scope>NUCLEOTIDE SEQUENCE [LARGE SCALE GENOMIC DNA]</scope>
    <source>
        <strain evidence="2 3">ISE14</strain>
    </source>
</reference>
<keyword evidence="1" id="KW-0472">Membrane</keyword>
<evidence type="ECO:0000313" key="2">
    <source>
        <dbReference type="EMBL" id="PWN68614.1"/>
    </source>
</evidence>
<name>A0A316X4Z6_9FLAO</name>
<feature type="transmembrane region" description="Helical" evidence="1">
    <location>
        <begin position="89"/>
        <end position="109"/>
    </location>
</feature>
<dbReference type="OrthoDB" id="1273304at2"/>
<protein>
    <recommendedName>
        <fullName evidence="4">DUF4345 domain-containing protein</fullName>
    </recommendedName>
</protein>
<evidence type="ECO:0000313" key="3">
    <source>
        <dbReference type="Proteomes" id="UP000236594"/>
    </source>
</evidence>
<keyword evidence="1" id="KW-0812">Transmembrane</keyword>
<accession>A0A316X4Z6</accession>
<feature type="transmembrane region" description="Helical" evidence="1">
    <location>
        <begin position="38"/>
        <end position="57"/>
    </location>
</feature>
<evidence type="ECO:0000256" key="1">
    <source>
        <dbReference type="SAM" id="Phobius"/>
    </source>
</evidence>
<evidence type="ECO:0008006" key="4">
    <source>
        <dbReference type="Google" id="ProtNLM"/>
    </source>
</evidence>
<gene>
    <name evidence="2" type="ORF">C1631_018225</name>
</gene>